<feature type="non-terminal residue" evidence="3">
    <location>
        <position position="228"/>
    </location>
</feature>
<dbReference type="PROSITE" id="PS50297">
    <property type="entry name" value="ANK_REP_REGION"/>
    <property type="match status" value="1"/>
</dbReference>
<organism evidence="3 4">
    <name type="scientific">Timema podura</name>
    <name type="common">Walking stick</name>
    <dbReference type="NCBI Taxonomy" id="61482"/>
    <lineage>
        <taxon>Eukaryota</taxon>
        <taxon>Metazoa</taxon>
        <taxon>Ecdysozoa</taxon>
        <taxon>Arthropoda</taxon>
        <taxon>Hexapoda</taxon>
        <taxon>Insecta</taxon>
        <taxon>Pterygota</taxon>
        <taxon>Neoptera</taxon>
        <taxon>Polyneoptera</taxon>
        <taxon>Phasmatodea</taxon>
        <taxon>Timematodea</taxon>
        <taxon>Timematoidea</taxon>
        <taxon>Timematidae</taxon>
        <taxon>Timema</taxon>
    </lineage>
</organism>
<dbReference type="Proteomes" id="UP001153148">
    <property type="component" value="Unassembled WGS sequence"/>
</dbReference>
<sequence length="228" mass="25407">EVCFQLKYKRRVYKMLNLDEKQLKALHTRANLRRLVDYVANSQVEKITKMCSKGLDPNYHCPETGETPLTLATSIKKPGKVLIALVNGGALLDYRTRDGATAMHRAVEKNSLEAVTTLLELGASPNYKDAKGLTPLYLAVTCRTDPLLCEGLLHDRAVIGAQDLQGWQEVHQVKFRVSEPAFAWRESVKPFREPPPSSPDRDSNLDLPVLGNLTQHETGPLAKYATEA</sequence>
<dbReference type="EMBL" id="CAJPIN010099940">
    <property type="protein sequence ID" value="CAG2068717.1"/>
    <property type="molecule type" value="Genomic_DNA"/>
</dbReference>
<feature type="repeat" description="ANK" evidence="1">
    <location>
        <begin position="98"/>
        <end position="130"/>
    </location>
</feature>
<dbReference type="PANTHER" id="PTHR24135:SF28">
    <property type="entry name" value="LD13733P"/>
    <property type="match status" value="1"/>
</dbReference>
<dbReference type="Gene3D" id="1.25.40.20">
    <property type="entry name" value="Ankyrin repeat-containing domain"/>
    <property type="match status" value="1"/>
</dbReference>
<keyword evidence="1" id="KW-0040">ANK repeat</keyword>
<dbReference type="SMART" id="SM00248">
    <property type="entry name" value="ANK"/>
    <property type="match status" value="3"/>
</dbReference>
<dbReference type="PROSITE" id="PS50088">
    <property type="entry name" value="ANK_REPEAT"/>
    <property type="match status" value="1"/>
</dbReference>
<name>A0ABN7PRA1_TIMPD</name>
<feature type="region of interest" description="Disordered" evidence="2">
    <location>
        <begin position="188"/>
        <end position="228"/>
    </location>
</feature>
<reference evidence="3" key="1">
    <citation type="submission" date="2021-03" db="EMBL/GenBank/DDBJ databases">
        <authorList>
            <person name="Tran Van P."/>
        </authorList>
    </citation>
    <scope>NUCLEOTIDE SEQUENCE</scope>
</reference>
<dbReference type="Pfam" id="PF12796">
    <property type="entry name" value="Ank_2"/>
    <property type="match status" value="1"/>
</dbReference>
<evidence type="ECO:0008006" key="5">
    <source>
        <dbReference type="Google" id="ProtNLM"/>
    </source>
</evidence>
<evidence type="ECO:0000256" key="2">
    <source>
        <dbReference type="SAM" id="MobiDB-lite"/>
    </source>
</evidence>
<keyword evidence="4" id="KW-1185">Reference proteome</keyword>
<dbReference type="InterPro" id="IPR036770">
    <property type="entry name" value="Ankyrin_rpt-contain_sf"/>
</dbReference>
<dbReference type="SUPFAM" id="SSF48403">
    <property type="entry name" value="Ankyrin repeat"/>
    <property type="match status" value="1"/>
</dbReference>
<evidence type="ECO:0000313" key="4">
    <source>
        <dbReference type="Proteomes" id="UP001153148"/>
    </source>
</evidence>
<proteinExistence type="predicted"/>
<feature type="non-terminal residue" evidence="3">
    <location>
        <position position="1"/>
    </location>
</feature>
<comment type="caution">
    <text evidence="3">The sequence shown here is derived from an EMBL/GenBank/DDBJ whole genome shotgun (WGS) entry which is preliminary data.</text>
</comment>
<dbReference type="InterPro" id="IPR051569">
    <property type="entry name" value="SHANK"/>
</dbReference>
<accession>A0ABN7PRA1</accession>
<evidence type="ECO:0000256" key="1">
    <source>
        <dbReference type="PROSITE-ProRule" id="PRU00023"/>
    </source>
</evidence>
<protein>
    <recommendedName>
        <fullName evidence="5">SH3 and multiple ankyrin repeat domains protein 3</fullName>
    </recommendedName>
</protein>
<dbReference type="InterPro" id="IPR002110">
    <property type="entry name" value="Ankyrin_rpt"/>
</dbReference>
<evidence type="ECO:0000313" key="3">
    <source>
        <dbReference type="EMBL" id="CAG2068717.1"/>
    </source>
</evidence>
<dbReference type="PANTHER" id="PTHR24135">
    <property type="entry name" value="SH3 AND MULTIPLE ANKYRIN REPEAT DOMAINS PROTEIN"/>
    <property type="match status" value="1"/>
</dbReference>
<gene>
    <name evidence="3" type="ORF">TPAB3V08_LOCUS15660</name>
</gene>